<feature type="transmembrane region" description="Helical" evidence="1">
    <location>
        <begin position="14"/>
        <end position="34"/>
    </location>
</feature>
<dbReference type="EMBL" id="FNXY01000009">
    <property type="protein sequence ID" value="SEJ58150.1"/>
    <property type="molecule type" value="Genomic_DNA"/>
</dbReference>
<keyword evidence="1" id="KW-0472">Membrane</keyword>
<accession>A0A1H7A8E5</accession>
<dbReference type="Pfam" id="PF20584">
    <property type="entry name" value="DUF6787"/>
    <property type="match status" value="1"/>
</dbReference>
<sequence length="106" mass="12637">MIEKLKQRWNVKNGWDVLIILLVFACTGFSILYIKRALFDLVGLSKESTPSWVLWAVNILIILPLYQVVLLAWGWVWGKFTFFWEFEKRMFSRIGGLFRRKKNPIK</sequence>
<feature type="domain" description="DUF6787" evidence="2">
    <location>
        <begin position="19"/>
        <end position="97"/>
    </location>
</feature>
<dbReference type="Proteomes" id="UP000199532">
    <property type="component" value="Unassembled WGS sequence"/>
</dbReference>
<dbReference type="OrthoDB" id="1151370at2"/>
<organism evidence="3 4">
    <name type="scientific">Dyadobacter koreensis</name>
    <dbReference type="NCBI Taxonomy" id="408657"/>
    <lineage>
        <taxon>Bacteria</taxon>
        <taxon>Pseudomonadati</taxon>
        <taxon>Bacteroidota</taxon>
        <taxon>Cytophagia</taxon>
        <taxon>Cytophagales</taxon>
        <taxon>Spirosomataceae</taxon>
        <taxon>Dyadobacter</taxon>
    </lineage>
</organism>
<dbReference type="STRING" id="408657.SAMN04487995_5439"/>
<evidence type="ECO:0000259" key="2">
    <source>
        <dbReference type="Pfam" id="PF20584"/>
    </source>
</evidence>
<dbReference type="InterPro" id="IPR046714">
    <property type="entry name" value="DUF6787"/>
</dbReference>
<dbReference type="RefSeq" id="WP_090340788.1">
    <property type="nucleotide sequence ID" value="NZ_FNXY01000009.1"/>
</dbReference>
<reference evidence="3 4" key="1">
    <citation type="submission" date="2016-10" db="EMBL/GenBank/DDBJ databases">
        <authorList>
            <person name="de Groot N.N."/>
        </authorList>
    </citation>
    <scope>NUCLEOTIDE SEQUENCE [LARGE SCALE GENOMIC DNA]</scope>
    <source>
        <strain evidence="3 4">DSM 19938</strain>
    </source>
</reference>
<keyword evidence="4" id="KW-1185">Reference proteome</keyword>
<evidence type="ECO:0000256" key="1">
    <source>
        <dbReference type="SAM" id="Phobius"/>
    </source>
</evidence>
<dbReference type="AlphaFoldDB" id="A0A1H7A8E5"/>
<evidence type="ECO:0000313" key="4">
    <source>
        <dbReference type="Proteomes" id="UP000199532"/>
    </source>
</evidence>
<name>A0A1H7A8E5_9BACT</name>
<protein>
    <recommendedName>
        <fullName evidence="2">DUF6787 domain-containing protein</fullName>
    </recommendedName>
</protein>
<keyword evidence="1" id="KW-1133">Transmembrane helix</keyword>
<proteinExistence type="predicted"/>
<keyword evidence="1" id="KW-0812">Transmembrane</keyword>
<evidence type="ECO:0000313" key="3">
    <source>
        <dbReference type="EMBL" id="SEJ58150.1"/>
    </source>
</evidence>
<feature type="transmembrane region" description="Helical" evidence="1">
    <location>
        <begin position="54"/>
        <end position="78"/>
    </location>
</feature>
<gene>
    <name evidence="3" type="ORF">SAMN04487995_5439</name>
</gene>